<sequence>MSAKLEHAVLSLLEENARIELDQIATMLDEDKEIIIQIVDELEKKGVIVKYGTLINWQKASTKKVAALIDVKVTPQRGHGFDAIAKRIYLFPEVRSVYLMSGSYDLSVALEVDSMEAVGKFVTEKLAPIDSVVSTMTHFVMKKYKEDGVILDEPEKDERLVITP</sequence>
<dbReference type="Pfam" id="PF01037">
    <property type="entry name" value="AsnC_trans_reg"/>
    <property type="match status" value="1"/>
</dbReference>
<dbReference type="AlphaFoldDB" id="A0A926RSU6"/>
<dbReference type="PANTHER" id="PTHR43413:SF7">
    <property type="entry name" value="HTH-TYPE TRANSCRIPTIONAL REGULATOR PTR2"/>
    <property type="match status" value="1"/>
</dbReference>
<reference evidence="2" key="1">
    <citation type="submission" date="2020-09" db="EMBL/GenBank/DDBJ databases">
        <title>A novel bacterium of genus Hazenella, isolated from South China Sea.</title>
        <authorList>
            <person name="Huang H."/>
            <person name="Mo K."/>
            <person name="Hu Y."/>
        </authorList>
    </citation>
    <scope>NUCLEOTIDE SEQUENCE</scope>
    <source>
        <strain evidence="2">IB182357</strain>
    </source>
</reference>
<evidence type="ECO:0000313" key="3">
    <source>
        <dbReference type="Proteomes" id="UP000661691"/>
    </source>
</evidence>
<feature type="domain" description="Transcription regulator AsnC/Lrp ligand binding" evidence="1">
    <location>
        <begin position="71"/>
        <end position="142"/>
    </location>
</feature>
<dbReference type="SMART" id="SM00344">
    <property type="entry name" value="HTH_ASNC"/>
    <property type="match status" value="1"/>
</dbReference>
<dbReference type="EMBL" id="JACXAH010000001">
    <property type="protein sequence ID" value="MBD1370753.1"/>
    <property type="molecule type" value="Genomic_DNA"/>
</dbReference>
<dbReference type="PANTHER" id="PTHR43413">
    <property type="entry name" value="TRANSCRIPTIONAL REGULATOR, ASNC FAMILY"/>
    <property type="match status" value="1"/>
</dbReference>
<gene>
    <name evidence="2" type="ORF">IC620_00060</name>
</gene>
<proteinExistence type="predicted"/>
<dbReference type="InterPro" id="IPR011008">
    <property type="entry name" value="Dimeric_a/b-barrel"/>
</dbReference>
<dbReference type="RefSeq" id="WP_191139334.1">
    <property type="nucleotide sequence ID" value="NZ_JACXAG020000002.1"/>
</dbReference>
<keyword evidence="3" id="KW-1185">Reference proteome</keyword>
<name>A0A926RSU6_9BACL</name>
<dbReference type="InterPro" id="IPR019887">
    <property type="entry name" value="Tscrpt_reg_AsnC/Lrp_C"/>
</dbReference>
<dbReference type="SUPFAM" id="SSF46785">
    <property type="entry name" value="Winged helix' DNA-binding domain"/>
    <property type="match status" value="1"/>
</dbReference>
<dbReference type="Gene3D" id="3.30.70.920">
    <property type="match status" value="1"/>
</dbReference>
<dbReference type="Gene3D" id="1.10.10.10">
    <property type="entry name" value="Winged helix-like DNA-binding domain superfamily/Winged helix DNA-binding domain"/>
    <property type="match status" value="1"/>
</dbReference>
<protein>
    <submittedName>
        <fullName evidence="2">Lrp/AsnC family transcriptional regulator</fullName>
    </submittedName>
</protein>
<comment type="caution">
    <text evidence="2">The sequence shown here is derived from an EMBL/GenBank/DDBJ whole genome shotgun (WGS) entry which is preliminary data.</text>
</comment>
<evidence type="ECO:0000313" key="2">
    <source>
        <dbReference type="EMBL" id="MBD1370753.1"/>
    </source>
</evidence>
<dbReference type="Proteomes" id="UP000661691">
    <property type="component" value="Unassembled WGS sequence"/>
</dbReference>
<dbReference type="InterPro" id="IPR036390">
    <property type="entry name" value="WH_DNA-bd_sf"/>
</dbReference>
<dbReference type="SUPFAM" id="SSF54909">
    <property type="entry name" value="Dimeric alpha+beta barrel"/>
    <property type="match status" value="1"/>
</dbReference>
<evidence type="ECO:0000259" key="1">
    <source>
        <dbReference type="Pfam" id="PF01037"/>
    </source>
</evidence>
<dbReference type="InterPro" id="IPR050684">
    <property type="entry name" value="HTH-Siroheme_Decarb"/>
</dbReference>
<accession>A0A926RSU6</accession>
<dbReference type="InterPro" id="IPR019888">
    <property type="entry name" value="Tscrpt_reg_AsnC-like"/>
</dbReference>
<dbReference type="InterPro" id="IPR036388">
    <property type="entry name" value="WH-like_DNA-bd_sf"/>
</dbReference>
<organism evidence="2 3">
    <name type="scientific">Polycladospora coralii</name>
    <dbReference type="NCBI Taxonomy" id="2771432"/>
    <lineage>
        <taxon>Bacteria</taxon>
        <taxon>Bacillati</taxon>
        <taxon>Bacillota</taxon>
        <taxon>Bacilli</taxon>
        <taxon>Bacillales</taxon>
        <taxon>Thermoactinomycetaceae</taxon>
        <taxon>Polycladospora</taxon>
    </lineage>
</organism>